<dbReference type="Pfam" id="PF00072">
    <property type="entry name" value="Response_reg"/>
    <property type="match status" value="1"/>
</dbReference>
<dbReference type="Proteomes" id="UP000177579">
    <property type="component" value="Unassembled WGS sequence"/>
</dbReference>
<feature type="modified residue" description="4-aspartylphosphate" evidence="2">
    <location>
        <position position="59"/>
    </location>
</feature>
<keyword evidence="1 2" id="KW-0597">Phosphoprotein</keyword>
<organism evidence="4 5">
    <name type="scientific">Candidatus Falkowbacteria bacterium RIFOXYD2_FULL_34_120</name>
    <dbReference type="NCBI Taxonomy" id="1798007"/>
    <lineage>
        <taxon>Bacteria</taxon>
        <taxon>Candidatus Falkowiibacteriota</taxon>
    </lineage>
</organism>
<dbReference type="GO" id="GO:0000160">
    <property type="term" value="P:phosphorelay signal transduction system"/>
    <property type="evidence" value="ECO:0007669"/>
    <property type="project" value="InterPro"/>
</dbReference>
<dbReference type="AlphaFoldDB" id="A0A1F5TP13"/>
<dbReference type="Gene3D" id="3.40.50.2300">
    <property type="match status" value="1"/>
</dbReference>
<dbReference type="PANTHER" id="PTHR44591">
    <property type="entry name" value="STRESS RESPONSE REGULATOR PROTEIN 1"/>
    <property type="match status" value="1"/>
</dbReference>
<protein>
    <recommendedName>
        <fullName evidence="3">Response regulatory domain-containing protein</fullName>
    </recommendedName>
</protein>
<gene>
    <name evidence="4" type="ORF">A2531_04465</name>
</gene>
<dbReference type="InterPro" id="IPR011006">
    <property type="entry name" value="CheY-like_superfamily"/>
</dbReference>
<evidence type="ECO:0000313" key="5">
    <source>
        <dbReference type="Proteomes" id="UP000177579"/>
    </source>
</evidence>
<dbReference type="EMBL" id="MFGO01000026">
    <property type="protein sequence ID" value="OGF40544.1"/>
    <property type="molecule type" value="Genomic_DNA"/>
</dbReference>
<dbReference type="SMART" id="SM00448">
    <property type="entry name" value="REC"/>
    <property type="match status" value="1"/>
</dbReference>
<dbReference type="SUPFAM" id="SSF52172">
    <property type="entry name" value="CheY-like"/>
    <property type="match status" value="1"/>
</dbReference>
<sequence>MPHSDVKGPKIVIVEDEKFLRELCASELDKAGFSTFEIIDGTEAVNAIKTIKPDLALLDLLLPDINGFDVLKQIKSDHDKNIANIPILIFSNFNDEERINQAKNLGAEDFIVKSNFTPKEIIEKIKKYIKK</sequence>
<proteinExistence type="predicted"/>
<dbReference type="InterPro" id="IPR001789">
    <property type="entry name" value="Sig_transdc_resp-reg_receiver"/>
</dbReference>
<evidence type="ECO:0000256" key="2">
    <source>
        <dbReference type="PROSITE-ProRule" id="PRU00169"/>
    </source>
</evidence>
<evidence type="ECO:0000259" key="3">
    <source>
        <dbReference type="PROSITE" id="PS50110"/>
    </source>
</evidence>
<feature type="domain" description="Response regulatory" evidence="3">
    <location>
        <begin position="10"/>
        <end position="128"/>
    </location>
</feature>
<evidence type="ECO:0000313" key="4">
    <source>
        <dbReference type="EMBL" id="OGF40544.1"/>
    </source>
</evidence>
<reference evidence="4 5" key="1">
    <citation type="journal article" date="2016" name="Nat. Commun.">
        <title>Thousands of microbial genomes shed light on interconnected biogeochemical processes in an aquifer system.</title>
        <authorList>
            <person name="Anantharaman K."/>
            <person name="Brown C.T."/>
            <person name="Hug L.A."/>
            <person name="Sharon I."/>
            <person name="Castelle C.J."/>
            <person name="Probst A.J."/>
            <person name="Thomas B.C."/>
            <person name="Singh A."/>
            <person name="Wilkins M.J."/>
            <person name="Karaoz U."/>
            <person name="Brodie E.L."/>
            <person name="Williams K.H."/>
            <person name="Hubbard S.S."/>
            <person name="Banfield J.F."/>
        </authorList>
    </citation>
    <scope>NUCLEOTIDE SEQUENCE [LARGE SCALE GENOMIC DNA]</scope>
</reference>
<accession>A0A1F5TP13</accession>
<evidence type="ECO:0000256" key="1">
    <source>
        <dbReference type="ARBA" id="ARBA00022553"/>
    </source>
</evidence>
<dbReference type="InterPro" id="IPR050595">
    <property type="entry name" value="Bact_response_regulator"/>
</dbReference>
<name>A0A1F5TP13_9BACT</name>
<dbReference type="PANTHER" id="PTHR44591:SF3">
    <property type="entry name" value="RESPONSE REGULATORY DOMAIN-CONTAINING PROTEIN"/>
    <property type="match status" value="1"/>
</dbReference>
<comment type="caution">
    <text evidence="4">The sequence shown here is derived from an EMBL/GenBank/DDBJ whole genome shotgun (WGS) entry which is preliminary data.</text>
</comment>
<dbReference type="PROSITE" id="PS50110">
    <property type="entry name" value="RESPONSE_REGULATORY"/>
    <property type="match status" value="1"/>
</dbReference>